<reference evidence="7" key="2">
    <citation type="journal article" date="2023" name="Biology">
        <title>Prokaryotic Life Associated with Coal-Fire Gas Vents Revealed by Metagenomics.</title>
        <authorList>
            <person name="Kadnikov V.V."/>
            <person name="Mardanov A.V."/>
            <person name="Beletsky A.V."/>
            <person name="Karnachuk O.V."/>
            <person name="Ravin N.V."/>
        </authorList>
    </citation>
    <scope>NUCLEOTIDE SEQUENCE</scope>
    <source>
        <strain evidence="7">Bu02</strain>
    </source>
</reference>
<proteinExistence type="inferred from homology"/>
<gene>
    <name evidence="6" type="primary">atpE</name>
    <name evidence="7" type="ORF">IMF26_07515</name>
</gene>
<keyword evidence="4 6" id="KW-0406">Ion transport</keyword>
<dbReference type="AlphaFoldDB" id="A0AAT9LA15"/>
<comment type="similarity">
    <text evidence="1 6">Belongs to the V-ATPase E subunit family.</text>
</comment>
<comment type="function">
    <text evidence="6">Produces ATP from ADP in the presence of a proton gradient across the membrane.</text>
</comment>
<evidence type="ECO:0000313" key="7">
    <source>
        <dbReference type="EMBL" id="QUL97917.1"/>
    </source>
</evidence>
<dbReference type="GO" id="GO:0033178">
    <property type="term" value="C:proton-transporting two-sector ATPase complex, catalytic domain"/>
    <property type="evidence" value="ECO:0007669"/>
    <property type="project" value="InterPro"/>
</dbReference>
<evidence type="ECO:0000256" key="4">
    <source>
        <dbReference type="ARBA" id="ARBA00023065"/>
    </source>
</evidence>
<dbReference type="GO" id="GO:0046961">
    <property type="term" value="F:proton-transporting ATPase activity, rotational mechanism"/>
    <property type="evidence" value="ECO:0007669"/>
    <property type="project" value="InterPro"/>
</dbReference>
<name>A0AAT9LA15_9FIRM</name>
<evidence type="ECO:0000256" key="2">
    <source>
        <dbReference type="ARBA" id="ARBA00022448"/>
    </source>
</evidence>
<evidence type="ECO:0000256" key="1">
    <source>
        <dbReference type="ARBA" id="ARBA00005901"/>
    </source>
</evidence>
<dbReference type="SUPFAM" id="SSF81573">
    <property type="entry name" value="F1F0 ATP synthase subunit B, membrane domain"/>
    <property type="match status" value="1"/>
</dbReference>
<evidence type="ECO:0000256" key="6">
    <source>
        <dbReference type="HAMAP-Rule" id="MF_00311"/>
    </source>
</evidence>
<dbReference type="EMBL" id="CP062796">
    <property type="protein sequence ID" value="QUL97917.1"/>
    <property type="molecule type" value="Genomic_DNA"/>
</dbReference>
<sequence length="203" mass="22386">MPLENIVSRIEEKARNLSDEILSSAKSRYDKKISDAREEASRLSDSIIEEARAEASKIRSIASSRAESERKQMILAAKQKLLRSVFDQALERLSTMPRDEYRSMLLDMIANFAEGTEEIVLGKDDEARLGNEFAAAANAVLTKLGKKGQLRVSFASTPFGGGLILKSGGVSLNLTFKALLDMMRDQLELEVAKLLFDTGREGG</sequence>
<evidence type="ECO:0000256" key="5">
    <source>
        <dbReference type="ARBA" id="ARBA00023310"/>
    </source>
</evidence>
<dbReference type="Gene3D" id="1.20.5.620">
    <property type="entry name" value="F1F0 ATP synthase subunit B, membrane domain"/>
    <property type="match status" value="1"/>
</dbReference>
<dbReference type="Pfam" id="PF01991">
    <property type="entry name" value="vATP-synt_E"/>
    <property type="match status" value="1"/>
</dbReference>
<dbReference type="InterPro" id="IPR028987">
    <property type="entry name" value="ATP_synth_B-like_membr_sf"/>
</dbReference>
<dbReference type="KEGG" id="fcz:IMF26_07515"/>
<dbReference type="HAMAP" id="MF_00311">
    <property type="entry name" value="ATP_synth_E_arch"/>
    <property type="match status" value="1"/>
</dbReference>
<dbReference type="SUPFAM" id="SSF160527">
    <property type="entry name" value="V-type ATPase subunit E-like"/>
    <property type="match status" value="1"/>
</dbReference>
<keyword evidence="5 6" id="KW-0066">ATP synthesis</keyword>
<keyword evidence="3 6" id="KW-0375">Hydrogen ion transport</keyword>
<dbReference type="InterPro" id="IPR002842">
    <property type="entry name" value="ATPase_V1_Esu"/>
</dbReference>
<dbReference type="GO" id="GO:0005524">
    <property type="term" value="F:ATP binding"/>
    <property type="evidence" value="ECO:0007669"/>
    <property type="project" value="UniProtKB-UniRule"/>
</dbReference>
<dbReference type="InterPro" id="IPR038495">
    <property type="entry name" value="ATPase_E_C"/>
</dbReference>
<keyword evidence="2 6" id="KW-0813">Transport</keyword>
<accession>A0AAT9LA15</accession>
<protein>
    <recommendedName>
        <fullName evidence="6">V-type proton ATPase subunit E</fullName>
    </recommendedName>
    <alternativeName>
        <fullName evidence="6">V-ATPase subunit E</fullName>
    </alternativeName>
</protein>
<dbReference type="CDD" id="cd06503">
    <property type="entry name" value="ATP-synt_Fo_b"/>
    <property type="match status" value="1"/>
</dbReference>
<dbReference type="GO" id="GO:0042777">
    <property type="term" value="P:proton motive force-driven plasma membrane ATP synthesis"/>
    <property type="evidence" value="ECO:0007669"/>
    <property type="project" value="UniProtKB-UniRule"/>
</dbReference>
<organism evidence="7">
    <name type="scientific">Candidatus Fermentithermobacillus carboniphilus</name>
    <dbReference type="NCBI Taxonomy" id="3085328"/>
    <lineage>
        <taxon>Bacteria</taxon>
        <taxon>Bacillati</taxon>
        <taxon>Bacillota</taxon>
        <taxon>Candidatus Fermentithermobacillia</taxon>
        <taxon>Candidatus Fermentithermobacillales</taxon>
        <taxon>Candidatus Fermentithermobacillaceae</taxon>
        <taxon>Candidatus Fermentithermobacillus</taxon>
    </lineage>
</organism>
<dbReference type="GO" id="GO:0046933">
    <property type="term" value="F:proton-transporting ATP synthase activity, rotational mechanism"/>
    <property type="evidence" value="ECO:0007669"/>
    <property type="project" value="UniProtKB-UniRule"/>
</dbReference>
<reference evidence="7" key="1">
    <citation type="submission" date="2020-10" db="EMBL/GenBank/DDBJ databases">
        <authorList>
            <person name="Kadnikov V."/>
            <person name="Beletsky A.V."/>
            <person name="Mardanov A.V."/>
            <person name="Karnachuk O.V."/>
            <person name="Ravin N.V."/>
        </authorList>
    </citation>
    <scope>NUCLEOTIDE SEQUENCE</scope>
    <source>
        <strain evidence="7">Bu02</strain>
    </source>
</reference>
<evidence type="ECO:0000256" key="3">
    <source>
        <dbReference type="ARBA" id="ARBA00022781"/>
    </source>
</evidence>
<dbReference type="Gene3D" id="3.30.2320.30">
    <property type="entry name" value="ATP synthase, E subunit, C-terminal"/>
    <property type="match status" value="1"/>
</dbReference>